<organism evidence="1 2">
    <name type="scientific">Methylopila turkensis</name>
    <dbReference type="NCBI Taxonomy" id="1437816"/>
    <lineage>
        <taxon>Bacteria</taxon>
        <taxon>Pseudomonadati</taxon>
        <taxon>Pseudomonadota</taxon>
        <taxon>Alphaproteobacteria</taxon>
        <taxon>Hyphomicrobiales</taxon>
        <taxon>Methylopilaceae</taxon>
        <taxon>Methylopila</taxon>
    </lineage>
</organism>
<evidence type="ECO:0000313" key="2">
    <source>
        <dbReference type="Proteomes" id="UP001143309"/>
    </source>
</evidence>
<reference evidence="1" key="2">
    <citation type="submission" date="2023-01" db="EMBL/GenBank/DDBJ databases">
        <authorList>
            <person name="Sun Q."/>
            <person name="Evtushenko L."/>
        </authorList>
    </citation>
    <scope>NUCLEOTIDE SEQUENCE</scope>
    <source>
        <strain evidence="1">VKM B-2748</strain>
    </source>
</reference>
<dbReference type="AlphaFoldDB" id="A0A9W6JJT7"/>
<keyword evidence="2" id="KW-1185">Reference proteome</keyword>
<dbReference type="RefSeq" id="WP_271199485.1">
    <property type="nucleotide sequence ID" value="NZ_BSFL01000001.1"/>
</dbReference>
<protein>
    <submittedName>
        <fullName evidence="1">Uncharacterized protein</fullName>
    </submittedName>
</protein>
<comment type="caution">
    <text evidence="1">The sequence shown here is derived from an EMBL/GenBank/DDBJ whole genome shotgun (WGS) entry which is preliminary data.</text>
</comment>
<accession>A0A9W6JJT7</accession>
<gene>
    <name evidence="1" type="ORF">GCM10008174_07320</name>
</gene>
<name>A0A9W6JJT7_9HYPH</name>
<evidence type="ECO:0000313" key="1">
    <source>
        <dbReference type="EMBL" id="GLK78991.1"/>
    </source>
</evidence>
<proteinExistence type="predicted"/>
<reference evidence="1" key="1">
    <citation type="journal article" date="2014" name="Int. J. Syst. Evol. Microbiol.">
        <title>Complete genome sequence of Corynebacterium casei LMG S-19264T (=DSM 44701T), isolated from a smear-ripened cheese.</title>
        <authorList>
            <consortium name="US DOE Joint Genome Institute (JGI-PGF)"/>
            <person name="Walter F."/>
            <person name="Albersmeier A."/>
            <person name="Kalinowski J."/>
            <person name="Ruckert C."/>
        </authorList>
    </citation>
    <scope>NUCLEOTIDE SEQUENCE</scope>
    <source>
        <strain evidence="1">VKM B-2748</strain>
    </source>
</reference>
<sequence>MRGSDERQADGEELILDTSAFGLINETYKLGLRPGRGSGVVINLSSRRSLMLGSVPFPCAVVDVADQRVSYYTTFVDSLIDGLRGFVAANGFEAVCAIGSSKSGFGALLVSRELARALPQVQVSALAFGAQTRLWPPNEAIRFKSYHNLLERAGRRRRILRDLQRFGDVRASVDLPNLRWSVFYGDQHPVDAGEALALGGTSVALKPLPTRLHSTILPFLCAGAGRAGVEAVVAAYHGRAASDEDLKASLVSDKEADMVEEILALGPQPGLAELIRAQLGFG</sequence>
<dbReference type="Proteomes" id="UP001143309">
    <property type="component" value="Unassembled WGS sequence"/>
</dbReference>
<dbReference type="EMBL" id="BSFL01000001">
    <property type="protein sequence ID" value="GLK78991.1"/>
    <property type="molecule type" value="Genomic_DNA"/>
</dbReference>